<name>A0ABT3H8I6_9HYPH</name>
<evidence type="ECO:0008006" key="3">
    <source>
        <dbReference type="Google" id="ProtNLM"/>
    </source>
</evidence>
<organism evidence="1 2">
    <name type="scientific">Rhodobium gokarnense</name>
    <dbReference type="NCBI Taxonomy" id="364296"/>
    <lineage>
        <taxon>Bacteria</taxon>
        <taxon>Pseudomonadati</taxon>
        <taxon>Pseudomonadota</taxon>
        <taxon>Alphaproteobacteria</taxon>
        <taxon>Hyphomicrobiales</taxon>
        <taxon>Rhodobiaceae</taxon>
        <taxon>Rhodobium</taxon>
    </lineage>
</organism>
<dbReference type="SUPFAM" id="SSF53474">
    <property type="entry name" value="alpha/beta-Hydrolases"/>
    <property type="match status" value="1"/>
</dbReference>
<dbReference type="RefSeq" id="WP_264600365.1">
    <property type="nucleotide sequence ID" value="NZ_JAOQNS010000002.1"/>
</dbReference>
<keyword evidence="2" id="KW-1185">Reference proteome</keyword>
<accession>A0ABT3H8I6</accession>
<comment type="caution">
    <text evidence="1">The sequence shown here is derived from an EMBL/GenBank/DDBJ whole genome shotgun (WGS) entry which is preliminary data.</text>
</comment>
<gene>
    <name evidence="1" type="ORF">M2319_001026</name>
</gene>
<dbReference type="Proteomes" id="UP001209755">
    <property type="component" value="Unassembled WGS sequence"/>
</dbReference>
<dbReference type="EMBL" id="JAOQNS010000002">
    <property type="protein sequence ID" value="MCW2306707.1"/>
    <property type="molecule type" value="Genomic_DNA"/>
</dbReference>
<reference evidence="2" key="1">
    <citation type="submission" date="2023-07" db="EMBL/GenBank/DDBJ databases">
        <title>Genome sequencing of Purple Non-Sulfur Bacteria from various extreme environments.</title>
        <authorList>
            <person name="Mayer M."/>
        </authorList>
    </citation>
    <scope>NUCLEOTIDE SEQUENCE [LARGE SCALE GENOMIC DNA]</scope>
    <source>
        <strain evidence="2">DSM 17935</strain>
    </source>
</reference>
<evidence type="ECO:0000313" key="2">
    <source>
        <dbReference type="Proteomes" id="UP001209755"/>
    </source>
</evidence>
<dbReference type="PROSITE" id="PS51318">
    <property type="entry name" value="TAT"/>
    <property type="match status" value="1"/>
</dbReference>
<proteinExistence type="predicted"/>
<sequence length="315" mass="34757">MIGRREFMAGATAALSALAFQPAQAEPVRRILFVHGRAQGGRDIADIRREWTQALGKGARAAGINLPENLDIALPFYGDELDRLTAEFNLPLASDVTARGTAEQDAFLAFQAEVAQDIRMKAGITDEQVDAAYGNNPRQKGPLNWEWVQAIFRAIDRHSDAITSNALQIALRDVYVYNSSSAVRRIINGIVSKEIDDRPTVIVAHSLGTVVAYYILRELKAPKVPLLVTLGSPLGIRAIRRPLRPLRHPAVVQAWLNGFDNRDVVALYPLDANNFNIDPAIENIPTLRNQTKNRHGIIGYLNKPEIASRVIDAMS</sequence>
<dbReference type="InterPro" id="IPR029058">
    <property type="entry name" value="AB_hydrolase_fold"/>
</dbReference>
<evidence type="ECO:0000313" key="1">
    <source>
        <dbReference type="EMBL" id="MCW2306707.1"/>
    </source>
</evidence>
<dbReference type="InterPro" id="IPR006311">
    <property type="entry name" value="TAT_signal"/>
</dbReference>
<dbReference type="Gene3D" id="3.40.50.1820">
    <property type="entry name" value="alpha/beta hydrolase"/>
    <property type="match status" value="1"/>
</dbReference>
<protein>
    <recommendedName>
        <fullName evidence="3">Alpha/beta hydrolase</fullName>
    </recommendedName>
</protein>